<dbReference type="CDD" id="cd01763">
    <property type="entry name" value="Ubl_SUMO_like"/>
    <property type="match status" value="1"/>
</dbReference>
<evidence type="ECO:0000313" key="3">
    <source>
        <dbReference type="EMBL" id="KAG9693939.1"/>
    </source>
</evidence>
<protein>
    <recommendedName>
        <fullName evidence="2">Ubiquitin-like domain-containing protein</fullName>
    </recommendedName>
</protein>
<dbReference type="PANTHER" id="PTHR10562">
    <property type="entry name" value="SMALL UBIQUITIN-RELATED MODIFIER"/>
    <property type="match status" value="1"/>
</dbReference>
<dbReference type="SUPFAM" id="SSF54236">
    <property type="entry name" value="Ubiquitin-like"/>
    <property type="match status" value="2"/>
</dbReference>
<feature type="region of interest" description="Disordered" evidence="1">
    <location>
        <begin position="1"/>
        <end position="84"/>
    </location>
</feature>
<evidence type="ECO:0000259" key="2">
    <source>
        <dbReference type="PROSITE" id="PS50053"/>
    </source>
</evidence>
<feature type="domain" description="Ubiquitin-like" evidence="2">
    <location>
        <begin position="91"/>
        <end position="166"/>
    </location>
</feature>
<gene>
    <name evidence="3" type="ORF">KCU76_g5610</name>
</gene>
<evidence type="ECO:0000313" key="4">
    <source>
        <dbReference type="Proteomes" id="UP000779574"/>
    </source>
</evidence>
<organism evidence="3 4">
    <name type="scientific">Aureobasidium melanogenum</name>
    <name type="common">Aureobasidium pullulans var. melanogenum</name>
    <dbReference type="NCBI Taxonomy" id="46634"/>
    <lineage>
        <taxon>Eukaryota</taxon>
        <taxon>Fungi</taxon>
        <taxon>Dikarya</taxon>
        <taxon>Ascomycota</taxon>
        <taxon>Pezizomycotina</taxon>
        <taxon>Dothideomycetes</taxon>
        <taxon>Dothideomycetidae</taxon>
        <taxon>Dothideales</taxon>
        <taxon>Saccotheciaceae</taxon>
        <taxon>Aureobasidium</taxon>
    </lineage>
</organism>
<dbReference type="OrthoDB" id="442921at2759"/>
<dbReference type="SMART" id="SM00213">
    <property type="entry name" value="UBQ"/>
    <property type="match status" value="2"/>
</dbReference>
<evidence type="ECO:0000256" key="1">
    <source>
        <dbReference type="SAM" id="MobiDB-lite"/>
    </source>
</evidence>
<reference evidence="3" key="1">
    <citation type="journal article" date="2021" name="J Fungi (Basel)">
        <title>Virulence traits and population genomics of the black yeast Aureobasidium melanogenum.</title>
        <authorList>
            <person name="Cernosa A."/>
            <person name="Sun X."/>
            <person name="Gostincar C."/>
            <person name="Fang C."/>
            <person name="Gunde-Cimerman N."/>
            <person name="Song Z."/>
        </authorList>
    </citation>
    <scope>NUCLEOTIDE SEQUENCE</scope>
    <source>
        <strain evidence="3">EXF-9911</strain>
    </source>
</reference>
<feature type="compositionally biased region" description="Polar residues" evidence="1">
    <location>
        <begin position="22"/>
        <end position="32"/>
    </location>
</feature>
<dbReference type="EMBL" id="JAHFXF010000177">
    <property type="protein sequence ID" value="KAG9693939.1"/>
    <property type="molecule type" value="Genomic_DNA"/>
</dbReference>
<accession>A0A9P8EL70</accession>
<sequence>MERSEQPPTWPPRPTVEDESPSDNQAGTTSAPECNMSDLPNGPTASADGASARMATPDTPVNDGAENTPPNPEEPRTPANAAPAEPVVDRVQIVLKDQSGTQIAFGVKSNTRMEKVQNAYADRTGRPVGTLRFYYEGTRVVPEDTVATLEMENEDIIEVMTEQIGGVGKLDVAATKLNKYVAKYEMELNVTDEIPITVNAVEVGDKLIKEMEFVIGPNVKVTDFMNAWAKRAGVAVDDVVFRRNDEKEGPGLPFDFKDETFGDTDFDHGDHIYVSAFADEPINLARPREDVDAKLKTSNGTIIITVKYLGQDDISREMRCKMTHNMSFDKFISLYSKRWGVDPSTQHLTFNGKTVFPSDTPVSIGAQDGAVLNVAEDFNVYAMDLTLG</sequence>
<dbReference type="Proteomes" id="UP000779574">
    <property type="component" value="Unassembled WGS sequence"/>
</dbReference>
<reference evidence="3" key="2">
    <citation type="submission" date="2021-08" db="EMBL/GenBank/DDBJ databases">
        <authorList>
            <person name="Gostincar C."/>
            <person name="Sun X."/>
            <person name="Song Z."/>
            <person name="Gunde-Cimerman N."/>
        </authorList>
    </citation>
    <scope>NUCLEOTIDE SEQUENCE</scope>
    <source>
        <strain evidence="3">EXF-9911</strain>
    </source>
</reference>
<name>A0A9P8EL70_AURME</name>
<comment type="caution">
    <text evidence="3">The sequence shown here is derived from an EMBL/GenBank/DDBJ whole genome shotgun (WGS) entry which is preliminary data.</text>
</comment>
<feature type="non-terminal residue" evidence="3">
    <location>
        <position position="388"/>
    </location>
</feature>
<dbReference type="InterPro" id="IPR022617">
    <property type="entry name" value="Rad60/SUMO-like_dom"/>
</dbReference>
<dbReference type="InterPro" id="IPR029071">
    <property type="entry name" value="Ubiquitin-like_domsf"/>
</dbReference>
<dbReference type="Pfam" id="PF11976">
    <property type="entry name" value="Rad60-SLD"/>
    <property type="match status" value="1"/>
</dbReference>
<proteinExistence type="predicted"/>
<dbReference type="Gene3D" id="3.10.20.90">
    <property type="entry name" value="Phosphatidylinositol 3-kinase Catalytic Subunit, Chain A, domain 1"/>
    <property type="match status" value="2"/>
</dbReference>
<dbReference type="InterPro" id="IPR000626">
    <property type="entry name" value="Ubiquitin-like_dom"/>
</dbReference>
<dbReference type="PROSITE" id="PS50053">
    <property type="entry name" value="UBIQUITIN_2"/>
    <property type="match status" value="1"/>
</dbReference>
<dbReference type="AlphaFoldDB" id="A0A9P8EL70"/>